<evidence type="ECO:0000259" key="1">
    <source>
        <dbReference type="Pfam" id="PF01425"/>
    </source>
</evidence>
<dbReference type="InterPro" id="IPR036928">
    <property type="entry name" value="AS_sf"/>
</dbReference>
<dbReference type="Gene3D" id="3.90.1300.10">
    <property type="entry name" value="Amidase signature (AS) domain"/>
    <property type="match status" value="1"/>
</dbReference>
<dbReference type="NCBIfam" id="NF005686">
    <property type="entry name" value="PRK07486.1"/>
    <property type="match status" value="1"/>
</dbReference>
<dbReference type="SUPFAM" id="SSF75304">
    <property type="entry name" value="Amidase signature (AS) enzymes"/>
    <property type="match status" value="1"/>
</dbReference>
<dbReference type="PROSITE" id="PS00571">
    <property type="entry name" value="AMIDASES"/>
    <property type="match status" value="1"/>
</dbReference>
<dbReference type="InterPro" id="IPR000120">
    <property type="entry name" value="Amidase"/>
</dbReference>
<proteinExistence type="predicted"/>
<feature type="domain" description="Amidase" evidence="1">
    <location>
        <begin position="40"/>
        <end position="465"/>
    </location>
</feature>
<dbReference type="GO" id="GO:0003824">
    <property type="term" value="F:catalytic activity"/>
    <property type="evidence" value="ECO:0007669"/>
    <property type="project" value="InterPro"/>
</dbReference>
<dbReference type="InterPro" id="IPR023631">
    <property type="entry name" value="Amidase_dom"/>
</dbReference>
<comment type="caution">
    <text evidence="2">The sequence shown here is derived from an EMBL/GenBank/DDBJ whole genome shotgun (WGS) entry which is preliminary data.</text>
</comment>
<evidence type="ECO:0000313" key="3">
    <source>
        <dbReference type="Proteomes" id="UP000754644"/>
    </source>
</evidence>
<protein>
    <submittedName>
        <fullName evidence="2">Amidase</fullName>
    </submittedName>
</protein>
<name>A0A972W0I2_9GAMM</name>
<evidence type="ECO:0000313" key="2">
    <source>
        <dbReference type="EMBL" id="NQV65725.1"/>
    </source>
</evidence>
<sequence>METRQPSVTTSNSDAGSALHSYSAVALRSLLAQKHISALELTDAYLTRIDQVNPRINAIVTLVPDHARQIARRIDQQIARGQDPGLLAGLPVAHKDLAETQGIRTTFGSRLFADNIPKHNALIVQRMLNAGAVTLGKTNTPEFGAGSQTFNEVFGTTLNPYDLTKTPGGSSGGAAAALAARLVALADGSDMGGSLRNPASFCNVVGFRPSPGRVPTYPSDMAWFNVPVVGPMARTVEDCALFMAAIAGPDSRVPIALTAPGTDFLEPLKRDFTGARIGFSPDFAGQIPIAREVSDVINNSAGVFESLGCSLDETCLDFTDADYIFKTLRAWSMAAAHGPRLKQHRDLYKTSLIWNIEQGLALTGADIATAEQMRTRLFQRVSTLMSEVEFLVLPVCQVTPFSAAVEYPTDIEGVPMETYIDWMKSCYYLSSIGLPCISVPCGFTPQGLPVGVQIVGRPQADFSVLQLAYAFQQATQHWQTLPKLD</sequence>
<dbReference type="Pfam" id="PF01425">
    <property type="entry name" value="Amidase"/>
    <property type="match status" value="1"/>
</dbReference>
<gene>
    <name evidence="2" type="ORF">HQ497_10210</name>
</gene>
<dbReference type="AlphaFoldDB" id="A0A972W0I2"/>
<dbReference type="Proteomes" id="UP000754644">
    <property type="component" value="Unassembled WGS sequence"/>
</dbReference>
<accession>A0A972W0I2</accession>
<dbReference type="InterPro" id="IPR020556">
    <property type="entry name" value="Amidase_CS"/>
</dbReference>
<dbReference type="PANTHER" id="PTHR11895">
    <property type="entry name" value="TRANSAMIDASE"/>
    <property type="match status" value="1"/>
</dbReference>
<dbReference type="PANTHER" id="PTHR11895:SF76">
    <property type="entry name" value="INDOLEACETAMIDE HYDROLASE"/>
    <property type="match status" value="1"/>
</dbReference>
<reference evidence="2" key="1">
    <citation type="submission" date="2020-05" db="EMBL/GenBank/DDBJ databases">
        <title>Sulfur intermediates as new biogeochemical hubs in an aquatic model microbial ecosystem.</title>
        <authorList>
            <person name="Vigneron A."/>
        </authorList>
    </citation>
    <scope>NUCLEOTIDE SEQUENCE</scope>
    <source>
        <strain evidence="2">Bin.250</strain>
    </source>
</reference>
<dbReference type="EMBL" id="JABMOJ010000381">
    <property type="protein sequence ID" value="NQV65725.1"/>
    <property type="molecule type" value="Genomic_DNA"/>
</dbReference>
<organism evidence="2 3">
    <name type="scientific">SAR86 cluster bacterium</name>
    <dbReference type="NCBI Taxonomy" id="2030880"/>
    <lineage>
        <taxon>Bacteria</taxon>
        <taxon>Pseudomonadati</taxon>
        <taxon>Pseudomonadota</taxon>
        <taxon>Gammaproteobacteria</taxon>
        <taxon>SAR86 cluster</taxon>
    </lineage>
</organism>